<keyword evidence="1" id="KW-0812">Transmembrane</keyword>
<dbReference type="Pfam" id="PF09489">
    <property type="entry name" value="CbtB"/>
    <property type="match status" value="1"/>
</dbReference>
<keyword evidence="1" id="KW-0472">Membrane</keyword>
<reference evidence="2" key="1">
    <citation type="journal article" date="2023" name="Environ. Microbiol.">
        <title>The 2-methylpropene degradation pathway in Mycobacteriaceae family strains.</title>
        <authorList>
            <person name="Helbich S."/>
            <person name="Barrantes I."/>
            <person name="Dos Anjos Borges L.G."/>
            <person name="Pieper D.H."/>
            <person name="Vainshtein Y."/>
            <person name="Sohn K."/>
            <person name="Engesser K.H."/>
        </authorList>
    </citation>
    <scope>NUCLEOTIDE SEQUENCE</scope>
    <source>
        <strain evidence="2">IBE100</strain>
    </source>
</reference>
<evidence type="ECO:0000256" key="1">
    <source>
        <dbReference type="SAM" id="Phobius"/>
    </source>
</evidence>
<comment type="caution">
    <text evidence="2">The sequence shown here is derived from an EMBL/GenBank/DDBJ whole genome shotgun (WGS) entry which is preliminary data.</text>
</comment>
<evidence type="ECO:0000313" key="3">
    <source>
        <dbReference type="Proteomes" id="UP001154266"/>
    </source>
</evidence>
<feature type="transmembrane region" description="Helical" evidence="1">
    <location>
        <begin position="24"/>
        <end position="45"/>
    </location>
</feature>
<keyword evidence="1" id="KW-1133">Transmembrane helix</keyword>
<accession>A0ABT6GKS4</accession>
<organism evidence="2 3">
    <name type="scientific">Mycolicibacterium gadium</name>
    <name type="common">Mycobacterium gadium</name>
    <dbReference type="NCBI Taxonomy" id="1794"/>
    <lineage>
        <taxon>Bacteria</taxon>
        <taxon>Bacillati</taxon>
        <taxon>Actinomycetota</taxon>
        <taxon>Actinomycetes</taxon>
        <taxon>Mycobacteriales</taxon>
        <taxon>Mycobacteriaceae</taxon>
        <taxon>Mycolicibacterium</taxon>
    </lineage>
</organism>
<name>A0ABT6GKS4_MYCGU</name>
<dbReference type="RefSeq" id="WP_149383858.1">
    <property type="nucleotide sequence ID" value="NZ_JAKZMO010000003.1"/>
</dbReference>
<gene>
    <name evidence="2" type="ORF">MNO81_03865</name>
</gene>
<keyword evidence="3" id="KW-1185">Reference proteome</keyword>
<dbReference type="InterPro" id="IPR012667">
    <property type="entry name" value="CbtB_put"/>
</dbReference>
<evidence type="ECO:0000313" key="2">
    <source>
        <dbReference type="EMBL" id="MDG5481933.1"/>
    </source>
</evidence>
<sequence>MAHAVSATALPGTLELAPIPFNKIVPWAILFGLLASLALFFVAAYPGSAALPAGSELHEWFHDGRHLLGFPCH</sequence>
<dbReference type="Proteomes" id="UP001154266">
    <property type="component" value="Unassembled WGS sequence"/>
</dbReference>
<proteinExistence type="predicted"/>
<protein>
    <submittedName>
        <fullName evidence="2">CbtB-domain containing protein</fullName>
    </submittedName>
</protein>
<dbReference type="EMBL" id="JAKZMO010000003">
    <property type="protein sequence ID" value="MDG5481933.1"/>
    <property type="molecule type" value="Genomic_DNA"/>
</dbReference>